<dbReference type="AlphaFoldDB" id="B3S9N3"/>
<dbReference type="PhylomeDB" id="B3S9N3"/>
<evidence type="ECO:0000256" key="1">
    <source>
        <dbReference type="ARBA" id="ARBA00004127"/>
    </source>
</evidence>
<dbReference type="FunCoup" id="B3S9N3">
    <property type="interactions" value="935"/>
</dbReference>
<feature type="transmembrane region" description="Helical" evidence="6">
    <location>
        <begin position="191"/>
        <end position="211"/>
    </location>
</feature>
<reference evidence="8 9" key="1">
    <citation type="journal article" date="2008" name="Nature">
        <title>The Trichoplax genome and the nature of placozoans.</title>
        <authorList>
            <person name="Srivastava M."/>
            <person name="Begovic E."/>
            <person name="Chapman J."/>
            <person name="Putnam N.H."/>
            <person name="Hellsten U."/>
            <person name="Kawashima T."/>
            <person name="Kuo A."/>
            <person name="Mitros T."/>
            <person name="Salamov A."/>
            <person name="Carpenter M.L."/>
            <person name="Signorovitch A.Y."/>
            <person name="Moreno M.A."/>
            <person name="Kamm K."/>
            <person name="Grimwood J."/>
            <person name="Schmutz J."/>
            <person name="Shapiro H."/>
            <person name="Grigoriev I.V."/>
            <person name="Buss L.W."/>
            <person name="Schierwater B."/>
            <person name="Dellaporta S.L."/>
            <person name="Rokhsar D.S."/>
        </authorList>
    </citation>
    <scope>NUCLEOTIDE SEQUENCE [LARGE SCALE GENOMIC DNA]</scope>
    <source>
        <strain evidence="8 9">Grell-BS-1999</strain>
    </source>
</reference>
<feature type="transmembrane region" description="Helical" evidence="6">
    <location>
        <begin position="232"/>
        <end position="253"/>
    </location>
</feature>
<dbReference type="HOGENOM" id="CLU_757228_0_0_1"/>
<dbReference type="Proteomes" id="UP000009022">
    <property type="component" value="Unassembled WGS sequence"/>
</dbReference>
<keyword evidence="3 6" id="KW-0812">Transmembrane</keyword>
<evidence type="ECO:0000256" key="2">
    <source>
        <dbReference type="ARBA" id="ARBA00008924"/>
    </source>
</evidence>
<sequence length="366" mass="41028">MASSIRVNYNRFISDILLRHNIAKFSALEKSTVKYMIDLFRVLLMNPSGVWKEGIGRFLLKLISAILRSSLFLGLNGSLFIVFFCRLRGLLGYFTYPTIAFLPGLLSSAIAVQFERDTRVPMLALYLTNLSLGTLFNTLVSLGITNGIPYGDVIIFCIATASLMYLYRFFIGQDKYEDNQLNVEPYNLPGFLRGFSTGFAISSLFAIFKNMKQLGRNPARVIQAIFSKKNMGLPMFLGSLVGIYKAVTSFLHWLHGKHSEWHGALAGGLCGTSLVFYRSGTIALYFILKSLEAYYKLGIDYGHLPSIKHFDIALYSLATAIVFNYAIISPQYLRGSYQRFIVQVTKDRVTIISGNMTKALQAAFAK</sequence>
<keyword evidence="4 6" id="KW-1133">Transmembrane helix</keyword>
<organism evidence="8 9">
    <name type="scientific">Trichoplax adhaerens</name>
    <name type="common">Trichoplax reptans</name>
    <dbReference type="NCBI Taxonomy" id="10228"/>
    <lineage>
        <taxon>Eukaryota</taxon>
        <taxon>Metazoa</taxon>
        <taxon>Placozoa</taxon>
        <taxon>Uniplacotomia</taxon>
        <taxon>Trichoplacea</taxon>
        <taxon>Trichoplacidae</taxon>
        <taxon>Trichoplax</taxon>
    </lineage>
</organism>
<name>B3S9N3_TRIAD</name>
<evidence type="ECO:0000256" key="4">
    <source>
        <dbReference type="ARBA" id="ARBA00022989"/>
    </source>
</evidence>
<comment type="similarity">
    <text evidence="2">Belongs to the TMEM135 family.</text>
</comment>
<proteinExistence type="inferred from homology"/>
<gene>
    <name evidence="8" type="ORF">TRIADDRAFT_60969</name>
</gene>
<dbReference type="STRING" id="10228.B3S9N3"/>
<evidence type="ECO:0000256" key="5">
    <source>
        <dbReference type="ARBA" id="ARBA00023136"/>
    </source>
</evidence>
<dbReference type="InterPro" id="IPR026749">
    <property type="entry name" value="Tmem135"/>
</dbReference>
<feature type="transmembrane region" description="Helical" evidence="6">
    <location>
        <begin position="58"/>
        <end position="83"/>
    </location>
</feature>
<feature type="transmembrane region" description="Helical" evidence="6">
    <location>
        <begin position="153"/>
        <end position="171"/>
    </location>
</feature>
<dbReference type="KEGG" id="tad:TRIADDRAFT_60969"/>
<dbReference type="GeneID" id="6758144"/>
<evidence type="ECO:0000256" key="3">
    <source>
        <dbReference type="ARBA" id="ARBA00022692"/>
    </source>
</evidence>
<dbReference type="GO" id="GO:0012505">
    <property type="term" value="C:endomembrane system"/>
    <property type="evidence" value="ECO:0007669"/>
    <property type="project" value="UniProtKB-SubCell"/>
</dbReference>
<dbReference type="OMA" id="HPWTDKC"/>
<keyword evidence="9" id="KW-1185">Reference proteome</keyword>
<dbReference type="PANTHER" id="PTHR12459:SF15">
    <property type="entry name" value="TRANSMEMBRANE PROTEIN 135"/>
    <property type="match status" value="1"/>
</dbReference>
<dbReference type="CTD" id="6758144"/>
<evidence type="ECO:0000259" key="7">
    <source>
        <dbReference type="Pfam" id="PF15982"/>
    </source>
</evidence>
<dbReference type="EMBL" id="DS985259">
    <property type="protein sequence ID" value="EDV20505.1"/>
    <property type="molecule type" value="Genomic_DNA"/>
</dbReference>
<comment type="subcellular location">
    <subcellularLocation>
        <location evidence="1">Endomembrane system</location>
        <topology evidence="1">Multi-pass membrane protein</topology>
    </subcellularLocation>
</comment>
<dbReference type="Pfam" id="PF15982">
    <property type="entry name" value="TMEM135_C_rich"/>
    <property type="match status" value="1"/>
</dbReference>
<feature type="domain" description="Transmembrane protein 135 N-terminal" evidence="7">
    <location>
        <begin position="56"/>
        <end position="138"/>
    </location>
</feature>
<feature type="transmembrane region" description="Helical" evidence="6">
    <location>
        <begin position="265"/>
        <end position="288"/>
    </location>
</feature>
<dbReference type="OrthoDB" id="291792at2759"/>
<evidence type="ECO:0000313" key="8">
    <source>
        <dbReference type="EMBL" id="EDV20505.1"/>
    </source>
</evidence>
<evidence type="ECO:0000256" key="6">
    <source>
        <dbReference type="SAM" id="Phobius"/>
    </source>
</evidence>
<evidence type="ECO:0000313" key="9">
    <source>
        <dbReference type="Proteomes" id="UP000009022"/>
    </source>
</evidence>
<feature type="transmembrane region" description="Helical" evidence="6">
    <location>
        <begin position="90"/>
        <end position="111"/>
    </location>
</feature>
<keyword evidence="5 6" id="KW-0472">Membrane</keyword>
<dbReference type="PANTHER" id="PTHR12459">
    <property type="entry name" value="TRANSMEMBRANE PROTEIN 135-RELATED"/>
    <property type="match status" value="1"/>
</dbReference>
<protein>
    <recommendedName>
        <fullName evidence="7">Transmembrane protein 135 N-terminal domain-containing protein</fullName>
    </recommendedName>
</protein>
<dbReference type="eggNOG" id="KOG1398">
    <property type="taxonomic scope" value="Eukaryota"/>
</dbReference>
<dbReference type="InParanoid" id="B3S9N3"/>
<dbReference type="RefSeq" id="XP_002116931.1">
    <property type="nucleotide sequence ID" value="XM_002116895.1"/>
</dbReference>
<dbReference type="InterPro" id="IPR031926">
    <property type="entry name" value="TMEM135_N"/>
</dbReference>
<accession>B3S9N3</accession>
<feature type="transmembrane region" description="Helical" evidence="6">
    <location>
        <begin position="123"/>
        <end position="144"/>
    </location>
</feature>